<evidence type="ECO:0000256" key="6">
    <source>
        <dbReference type="ARBA" id="ARBA00023004"/>
    </source>
</evidence>
<dbReference type="PANTHER" id="PTHR30521:SF4">
    <property type="entry name" value="DEFERROCHELATASE"/>
    <property type="match status" value="1"/>
</dbReference>
<dbReference type="SUPFAM" id="SSF54909">
    <property type="entry name" value="Dimeric alpha+beta barrel"/>
    <property type="match status" value="1"/>
</dbReference>
<evidence type="ECO:0000313" key="7">
    <source>
        <dbReference type="EMBL" id="TGE05450.1"/>
    </source>
</evidence>
<name>A0A4Z0P364_9BACT</name>
<dbReference type="AlphaFoldDB" id="A0A4Z0P364"/>
<dbReference type="InterPro" id="IPR011008">
    <property type="entry name" value="Dimeric_a/b-barrel"/>
</dbReference>
<reference evidence="7 8" key="1">
    <citation type="submission" date="2019-04" db="EMBL/GenBank/DDBJ databases">
        <authorList>
            <person name="Feng G."/>
            <person name="Zhang J."/>
            <person name="Zhu H."/>
        </authorList>
    </citation>
    <scope>NUCLEOTIDE SEQUENCE [LARGE SCALE GENOMIC DNA]</scope>
    <source>
        <strain evidence="7 8">92R-1</strain>
    </source>
</reference>
<keyword evidence="2 7" id="KW-0575">Peroxidase</keyword>
<evidence type="ECO:0000256" key="3">
    <source>
        <dbReference type="ARBA" id="ARBA00022617"/>
    </source>
</evidence>
<keyword evidence="4" id="KW-0479">Metal-binding</keyword>
<comment type="caution">
    <text evidence="7">The sequence shown here is derived from an EMBL/GenBank/DDBJ whole genome shotgun (WGS) entry which is preliminary data.</text>
</comment>
<dbReference type="PANTHER" id="PTHR30521">
    <property type="entry name" value="DEFERROCHELATASE/PEROXIDASE"/>
    <property type="match status" value="1"/>
</dbReference>
<comment type="cofactor">
    <cofactor evidence="1">
        <name>heme b</name>
        <dbReference type="ChEBI" id="CHEBI:60344"/>
    </cofactor>
</comment>
<dbReference type="RefSeq" id="WP_135435764.1">
    <property type="nucleotide sequence ID" value="NZ_SRLA01000004.1"/>
</dbReference>
<sequence length="501" mass="55698">MLDIPSLTTTKLPRYDQAIKDYADVQGNILKGHGRDHAAFLFIELTSDKAKSQAWLQSLLDGTGPVTLTSTAKQLQDTVRFKQFRIPGDLFAMILFTTAGVEALGQTPPTEPKQADLPPSVAHLAPAFSRGMRTEDTRQLLSDPAPEPDVYDPGWFKPGTAEPTPLHALLLLADDDFDLLQRTVRAVSDDLTGIGEIRILEWGHALRNADGNGIEHFGYADGVSQPVYLANDMPNDDPTSADFEDIDRWDPSATPEELVLVPDPLGKGQGSFFVFRKLQQYVREFKEAEEKLAKRLALAKGDEERAGAMLVGRYEDGTPVVERGSDGLINPIANNFDYAEDMQGHRCPFHSHIRKMNPRGETAQQATGASAEEREEMRKEELLRRLTRRGIPFGDPEEAQKEDGKPVGLLFMCFQRNIAQQYEFIQKFWANNAGFLKKEPATGLDPIIGQGTRDKLRFNYTYGGAGCRQAEFKEFVKLRGGEYFYAPSMSGLRALAGDKSV</sequence>
<proteinExistence type="predicted"/>
<dbReference type="PROSITE" id="PS51404">
    <property type="entry name" value="DYP_PEROXIDASE"/>
    <property type="match status" value="1"/>
</dbReference>
<dbReference type="InterPro" id="IPR006314">
    <property type="entry name" value="Dyp_peroxidase"/>
</dbReference>
<keyword evidence="5" id="KW-0560">Oxidoreductase</keyword>
<dbReference type="GO" id="GO:0020037">
    <property type="term" value="F:heme binding"/>
    <property type="evidence" value="ECO:0007669"/>
    <property type="project" value="InterPro"/>
</dbReference>
<keyword evidence="8" id="KW-1185">Reference proteome</keyword>
<evidence type="ECO:0000256" key="5">
    <source>
        <dbReference type="ARBA" id="ARBA00023002"/>
    </source>
</evidence>
<dbReference type="OrthoDB" id="9781066at2"/>
<evidence type="ECO:0000256" key="4">
    <source>
        <dbReference type="ARBA" id="ARBA00022723"/>
    </source>
</evidence>
<dbReference type="GO" id="GO:0005829">
    <property type="term" value="C:cytosol"/>
    <property type="evidence" value="ECO:0007669"/>
    <property type="project" value="TreeGrafter"/>
</dbReference>
<evidence type="ECO:0000256" key="2">
    <source>
        <dbReference type="ARBA" id="ARBA00022559"/>
    </source>
</evidence>
<dbReference type="GO" id="GO:0004601">
    <property type="term" value="F:peroxidase activity"/>
    <property type="evidence" value="ECO:0007669"/>
    <property type="project" value="UniProtKB-KW"/>
</dbReference>
<organism evidence="7 8">
    <name type="scientific">Hymenobacter fodinae</name>
    <dbReference type="NCBI Taxonomy" id="2510796"/>
    <lineage>
        <taxon>Bacteria</taxon>
        <taxon>Pseudomonadati</taxon>
        <taxon>Bacteroidota</taxon>
        <taxon>Cytophagia</taxon>
        <taxon>Cytophagales</taxon>
        <taxon>Hymenobacteraceae</taxon>
        <taxon>Hymenobacter</taxon>
    </lineage>
</organism>
<accession>A0A4Z0P364</accession>
<keyword evidence="6" id="KW-0408">Iron</keyword>
<evidence type="ECO:0000256" key="1">
    <source>
        <dbReference type="ARBA" id="ARBA00001970"/>
    </source>
</evidence>
<protein>
    <submittedName>
        <fullName evidence="7">Dyp-type peroxidase</fullName>
    </submittedName>
</protein>
<dbReference type="Proteomes" id="UP000298337">
    <property type="component" value="Unassembled WGS sequence"/>
</dbReference>
<keyword evidence="3" id="KW-0349">Heme</keyword>
<evidence type="ECO:0000313" key="8">
    <source>
        <dbReference type="Proteomes" id="UP000298337"/>
    </source>
</evidence>
<gene>
    <name evidence="7" type="ORF">EU556_19295</name>
</gene>
<dbReference type="GO" id="GO:0046872">
    <property type="term" value="F:metal ion binding"/>
    <property type="evidence" value="ECO:0007669"/>
    <property type="project" value="UniProtKB-KW"/>
</dbReference>
<dbReference type="EMBL" id="SRLA01000004">
    <property type="protein sequence ID" value="TGE05450.1"/>
    <property type="molecule type" value="Genomic_DNA"/>
</dbReference>